<dbReference type="GO" id="GO:0004622">
    <property type="term" value="F:phosphatidylcholine lysophospholipase activity"/>
    <property type="evidence" value="ECO:0007669"/>
    <property type="project" value="TreeGrafter"/>
</dbReference>
<dbReference type="PROSITE" id="PS01098">
    <property type="entry name" value="LIPASE_GDSL_SER"/>
    <property type="match status" value="1"/>
</dbReference>
<reference evidence="2 3" key="1">
    <citation type="submission" date="2018-04" db="EMBL/GenBank/DDBJ databases">
        <title>Complete genome sequence of Hydrogenophilus thermoluteolus TH-1.</title>
        <authorList>
            <person name="Arai H."/>
        </authorList>
    </citation>
    <scope>NUCLEOTIDE SEQUENCE [LARGE SCALE GENOMIC DNA]</scope>
    <source>
        <strain evidence="2 3">TH-1</strain>
    </source>
</reference>
<dbReference type="CDD" id="cd01822">
    <property type="entry name" value="Lysophospholipase_L1_like"/>
    <property type="match status" value="1"/>
</dbReference>
<dbReference type="Proteomes" id="UP000262004">
    <property type="component" value="Chromosome"/>
</dbReference>
<dbReference type="OrthoDB" id="5292456at2"/>
<dbReference type="AlphaFoldDB" id="A0A2Z6DXG9"/>
<dbReference type="SUPFAM" id="SSF52266">
    <property type="entry name" value="SGNH hydrolase"/>
    <property type="match status" value="1"/>
</dbReference>
<dbReference type="InterPro" id="IPR013830">
    <property type="entry name" value="SGNH_hydro"/>
</dbReference>
<dbReference type="InterPro" id="IPR051532">
    <property type="entry name" value="Ester_Hydrolysis_Enzymes"/>
</dbReference>
<gene>
    <name evidence="2" type="ORF">HPTL_0903</name>
</gene>
<dbReference type="KEGG" id="htl:HPTL_0903"/>
<name>A0A2Z6DXG9_HYDTE</name>
<protein>
    <submittedName>
        <fullName evidence="2">Lysophospholipase</fullName>
    </submittedName>
</protein>
<feature type="domain" description="SGNH hydrolase-type esterase" evidence="1">
    <location>
        <begin position="39"/>
        <end position="199"/>
    </location>
</feature>
<organism evidence="2 3">
    <name type="scientific">Hydrogenophilus thermoluteolus</name>
    <name type="common">Pseudomonas hydrogenothermophila</name>
    <dbReference type="NCBI Taxonomy" id="297"/>
    <lineage>
        <taxon>Bacteria</taxon>
        <taxon>Pseudomonadati</taxon>
        <taxon>Pseudomonadota</taxon>
        <taxon>Hydrogenophilia</taxon>
        <taxon>Hydrogenophilales</taxon>
        <taxon>Hydrogenophilaceae</taxon>
        <taxon>Hydrogenophilus</taxon>
    </lineage>
</organism>
<dbReference type="PANTHER" id="PTHR30383">
    <property type="entry name" value="THIOESTERASE 1/PROTEASE 1/LYSOPHOSPHOLIPASE L1"/>
    <property type="match status" value="1"/>
</dbReference>
<evidence type="ECO:0000313" key="2">
    <source>
        <dbReference type="EMBL" id="BBD77171.1"/>
    </source>
</evidence>
<sequence>MITVGFLNRLSNSLALANPDPATTTSASAPRNEAPTLLVFGDSLSAGYGLRAGNGWVDLLAERLRACAPQWRVVNASVSGETTHGGRVRLPKLLARERPRLVILELGANDGLRGLSLTAMRENLAAMIDAAHGAGAQVVLVGMQIPPNLGPDYSEAFAATFAELAAEKRVAGFVPFLLAPIALNRDAFQADGLHPTAEAQPLLLETVWPALAPLIPCQELSRRTGSR</sequence>
<dbReference type="RefSeq" id="WP_119334931.1">
    <property type="nucleotide sequence ID" value="NZ_AP018558.1"/>
</dbReference>
<dbReference type="InterPro" id="IPR036514">
    <property type="entry name" value="SGNH_hydro_sf"/>
</dbReference>
<evidence type="ECO:0000259" key="1">
    <source>
        <dbReference type="Pfam" id="PF13472"/>
    </source>
</evidence>
<dbReference type="EMBL" id="AP018558">
    <property type="protein sequence ID" value="BBD77171.1"/>
    <property type="molecule type" value="Genomic_DNA"/>
</dbReference>
<keyword evidence="3" id="KW-1185">Reference proteome</keyword>
<dbReference type="Gene3D" id="3.40.50.1110">
    <property type="entry name" value="SGNH hydrolase"/>
    <property type="match status" value="1"/>
</dbReference>
<dbReference type="InterPro" id="IPR008265">
    <property type="entry name" value="Lipase_GDSL_AS"/>
</dbReference>
<accession>A0A2Z6DXG9</accession>
<dbReference type="PANTHER" id="PTHR30383:SF24">
    <property type="entry name" value="THIOESTERASE 1_PROTEASE 1_LYSOPHOSPHOLIPASE L1"/>
    <property type="match status" value="1"/>
</dbReference>
<evidence type="ECO:0000313" key="3">
    <source>
        <dbReference type="Proteomes" id="UP000262004"/>
    </source>
</evidence>
<dbReference type="GO" id="GO:0006629">
    <property type="term" value="P:lipid metabolic process"/>
    <property type="evidence" value="ECO:0007669"/>
    <property type="project" value="InterPro"/>
</dbReference>
<dbReference type="Pfam" id="PF13472">
    <property type="entry name" value="Lipase_GDSL_2"/>
    <property type="match status" value="1"/>
</dbReference>
<proteinExistence type="predicted"/>